<dbReference type="Proteomes" id="UP000043763">
    <property type="component" value="Unassembled WGS sequence"/>
</dbReference>
<name>A0A0G4K5Q8_9SPIR</name>
<keyword evidence="4" id="KW-1185">Reference proteome</keyword>
<evidence type="ECO:0000313" key="3">
    <source>
        <dbReference type="EMBL" id="CRF32644.1"/>
    </source>
</evidence>
<dbReference type="EMBL" id="CVLB01000001">
    <property type="protein sequence ID" value="CRF32644.1"/>
    <property type="molecule type" value="Genomic_DNA"/>
</dbReference>
<evidence type="ECO:0000259" key="2">
    <source>
        <dbReference type="Pfam" id="PF02470"/>
    </source>
</evidence>
<dbReference type="AlphaFoldDB" id="A0A0G4K5Q8"/>
<proteinExistence type="predicted"/>
<evidence type="ECO:0000313" key="4">
    <source>
        <dbReference type="Proteomes" id="UP000043763"/>
    </source>
</evidence>
<dbReference type="Pfam" id="PF02470">
    <property type="entry name" value="MlaD"/>
    <property type="match status" value="1"/>
</dbReference>
<keyword evidence="1" id="KW-1133">Transmembrane helix</keyword>
<keyword evidence="1" id="KW-0812">Transmembrane</keyword>
<dbReference type="PANTHER" id="PTHR33371:SF4">
    <property type="entry name" value="INTERMEMBRANE PHOSPHOLIPID TRANSPORT SYSTEM BINDING PROTEIN MLAD"/>
    <property type="match status" value="1"/>
</dbReference>
<dbReference type="PANTHER" id="PTHR33371">
    <property type="entry name" value="INTERMEMBRANE PHOSPHOLIPID TRANSPORT SYSTEM BINDING PROTEIN MLAD-RELATED"/>
    <property type="match status" value="1"/>
</dbReference>
<dbReference type="OrthoDB" id="9788420at2"/>
<protein>
    <submittedName>
        <fullName evidence="3">Ttg2C, ABC-type transport system involved in resistance to organic solvents, periplasmic component</fullName>
    </submittedName>
</protein>
<accession>A0A0G4K5Q8</accession>
<reference evidence="4" key="1">
    <citation type="submission" date="2015-04" db="EMBL/GenBank/DDBJ databases">
        <authorList>
            <person name="Mushtaq Mamoona"/>
        </authorList>
    </citation>
    <scope>NUCLEOTIDE SEQUENCE [LARGE SCALE GENOMIC DNA]</scope>
    <source>
        <strain evidence="4">AN4859/03</strain>
    </source>
</reference>
<evidence type="ECO:0000256" key="1">
    <source>
        <dbReference type="SAM" id="Phobius"/>
    </source>
</evidence>
<dbReference type="InterPro" id="IPR003399">
    <property type="entry name" value="Mce/MlaD"/>
</dbReference>
<organism evidence="3 4">
    <name type="scientific">Brachyspira suanatina</name>
    <dbReference type="NCBI Taxonomy" id="381802"/>
    <lineage>
        <taxon>Bacteria</taxon>
        <taxon>Pseudomonadati</taxon>
        <taxon>Spirochaetota</taxon>
        <taxon>Spirochaetia</taxon>
        <taxon>Brachyspirales</taxon>
        <taxon>Brachyspiraceae</taxon>
        <taxon>Brachyspira</taxon>
    </lineage>
</organism>
<dbReference type="InterPro" id="IPR052336">
    <property type="entry name" value="MlaD_Phospholipid_Transporter"/>
</dbReference>
<dbReference type="RefSeq" id="WP_048594096.1">
    <property type="nucleotide sequence ID" value="NZ_CVLB01000001.1"/>
</dbReference>
<keyword evidence="1" id="KW-0472">Membrane</keyword>
<feature type="domain" description="Mce/MlaD" evidence="2">
    <location>
        <begin position="34"/>
        <end position="114"/>
    </location>
</feature>
<gene>
    <name evidence="3" type="ORF">BRSU_0933</name>
</gene>
<feature type="transmembrane region" description="Helical" evidence="1">
    <location>
        <begin position="7"/>
        <end position="26"/>
    </location>
</feature>
<sequence>MKNKVKLGIFFIATFVIFVGAIILLGKIKLKGDGYRIYVDYVFIGDLQENGKVSYRGGGIQIGFIEKIAINPDGTIRVTLFITDKNVIIPVGTKFSIQTVGLGLGEKYIMVSPPAINTTGMTSMAPNTIVKGVEPFSIETTLGSIGDIGKDLNFQELSAVVSNLSQTINLISGVIISNEANINNSISNASATLGYINNIARDLSYVINDVEKGQGTIGAIMKDPQVHTNFNEIVNNLRIFSEKIKDNPSLLLFRETEAKK</sequence>